<accession>A0A6J6DVV6</accession>
<reference evidence="6" key="1">
    <citation type="submission" date="2020-05" db="EMBL/GenBank/DDBJ databases">
        <authorList>
            <person name="Chiriac C."/>
            <person name="Salcher M."/>
            <person name="Ghai R."/>
            <person name="Kavagutti S V."/>
        </authorList>
    </citation>
    <scope>NUCLEOTIDE SEQUENCE</scope>
</reference>
<dbReference type="EMBL" id="CAEZTJ010000066">
    <property type="protein sequence ID" value="CAB4568147.1"/>
    <property type="molecule type" value="Genomic_DNA"/>
</dbReference>
<dbReference type="GO" id="GO:0005524">
    <property type="term" value="F:ATP binding"/>
    <property type="evidence" value="ECO:0007669"/>
    <property type="project" value="UniProtKB-KW"/>
</dbReference>
<sequence>MSSPRHWVIVTNQSSGRGRSEAVKQQVAAAMGARGHSFDFIDAVGVEDARKSIDALLVSPRPIDGLLVIGGDGTVHHVVKAMIQSGRHLPIGLIPTGNGNDFARQLRLYGRTIPELIESFTSDAPITIDILEIHDQIALQVISTGFDATVSARARRMPRAIGSLRYVLALLLQLRALSTTRYRFVVNGITREVEATLVAVANGRNYGRGMLISPESINDDGVFEVVVVGPVSRMKLLLLFPRIFSGSHIDHPLVETFQTMNLEIEADTIAEADGEPLLSNPLNHRIRTKQLRTWRMA</sequence>
<gene>
    <name evidence="6" type="ORF">UFOPK1650_00563</name>
</gene>
<evidence type="ECO:0000313" key="6">
    <source>
        <dbReference type="EMBL" id="CAB4568147.1"/>
    </source>
</evidence>
<dbReference type="PANTHER" id="PTHR12358:SF106">
    <property type="entry name" value="LIPID KINASE YEGS"/>
    <property type="match status" value="1"/>
</dbReference>
<evidence type="ECO:0000256" key="3">
    <source>
        <dbReference type="ARBA" id="ARBA00022777"/>
    </source>
</evidence>
<feature type="domain" description="DAGKc" evidence="5">
    <location>
        <begin position="2"/>
        <end position="137"/>
    </location>
</feature>
<dbReference type="Gene3D" id="3.40.50.10330">
    <property type="entry name" value="Probable inorganic polyphosphate/atp-NAD kinase, domain 1"/>
    <property type="match status" value="1"/>
</dbReference>
<keyword evidence="2" id="KW-0547">Nucleotide-binding</keyword>
<protein>
    <submittedName>
        <fullName evidence="6">Unannotated protein</fullName>
    </submittedName>
</protein>
<organism evidence="6">
    <name type="scientific">freshwater metagenome</name>
    <dbReference type="NCBI Taxonomy" id="449393"/>
    <lineage>
        <taxon>unclassified sequences</taxon>
        <taxon>metagenomes</taxon>
        <taxon>ecological metagenomes</taxon>
    </lineage>
</organism>
<dbReference type="Pfam" id="PF00781">
    <property type="entry name" value="DAGK_cat"/>
    <property type="match status" value="1"/>
</dbReference>
<dbReference type="PANTHER" id="PTHR12358">
    <property type="entry name" value="SPHINGOSINE KINASE"/>
    <property type="match status" value="1"/>
</dbReference>
<evidence type="ECO:0000256" key="2">
    <source>
        <dbReference type="ARBA" id="ARBA00022741"/>
    </source>
</evidence>
<dbReference type="Gene3D" id="2.60.200.40">
    <property type="match status" value="1"/>
</dbReference>
<keyword evidence="3" id="KW-0418">Kinase</keyword>
<dbReference type="GO" id="GO:0005886">
    <property type="term" value="C:plasma membrane"/>
    <property type="evidence" value="ECO:0007669"/>
    <property type="project" value="TreeGrafter"/>
</dbReference>
<evidence type="ECO:0000256" key="4">
    <source>
        <dbReference type="ARBA" id="ARBA00022840"/>
    </source>
</evidence>
<proteinExistence type="predicted"/>
<dbReference type="InterPro" id="IPR017438">
    <property type="entry name" value="ATP-NAD_kinase_N"/>
</dbReference>
<dbReference type="InterPro" id="IPR016064">
    <property type="entry name" value="NAD/diacylglycerol_kinase_sf"/>
</dbReference>
<keyword evidence="1" id="KW-0808">Transferase</keyword>
<name>A0A6J6DVV6_9ZZZZ</name>
<dbReference type="InterPro" id="IPR045540">
    <property type="entry name" value="YegS/DAGK_C"/>
</dbReference>
<dbReference type="PROSITE" id="PS50146">
    <property type="entry name" value="DAGK"/>
    <property type="match status" value="1"/>
</dbReference>
<dbReference type="Pfam" id="PF19279">
    <property type="entry name" value="YegS_C"/>
    <property type="match status" value="1"/>
</dbReference>
<dbReference type="SUPFAM" id="SSF111331">
    <property type="entry name" value="NAD kinase/diacylglycerol kinase-like"/>
    <property type="match status" value="1"/>
</dbReference>
<dbReference type="AlphaFoldDB" id="A0A6J6DVV6"/>
<evidence type="ECO:0000256" key="1">
    <source>
        <dbReference type="ARBA" id="ARBA00022679"/>
    </source>
</evidence>
<dbReference type="InterPro" id="IPR001206">
    <property type="entry name" value="Diacylglycerol_kinase_cat_dom"/>
</dbReference>
<evidence type="ECO:0000259" key="5">
    <source>
        <dbReference type="PROSITE" id="PS50146"/>
    </source>
</evidence>
<dbReference type="InterPro" id="IPR050187">
    <property type="entry name" value="Lipid_Phosphate_FormReg"/>
</dbReference>
<dbReference type="GO" id="GO:0016301">
    <property type="term" value="F:kinase activity"/>
    <property type="evidence" value="ECO:0007669"/>
    <property type="project" value="UniProtKB-KW"/>
</dbReference>
<dbReference type="SMART" id="SM00046">
    <property type="entry name" value="DAGKc"/>
    <property type="match status" value="1"/>
</dbReference>
<keyword evidence="4" id="KW-0067">ATP-binding</keyword>